<evidence type="ECO:0000256" key="6">
    <source>
        <dbReference type="ARBA" id="ARBA00023136"/>
    </source>
</evidence>
<comment type="caution">
    <text evidence="8">The sequence shown here is derived from an EMBL/GenBank/DDBJ whole genome shotgun (WGS) entry which is preliminary data.</text>
</comment>
<feature type="transmembrane region" description="Helical" evidence="7">
    <location>
        <begin position="7"/>
        <end position="31"/>
    </location>
</feature>
<dbReference type="GO" id="GO:0005886">
    <property type="term" value="C:plasma membrane"/>
    <property type="evidence" value="ECO:0007669"/>
    <property type="project" value="UniProtKB-SubCell"/>
</dbReference>
<reference evidence="8 9" key="1">
    <citation type="submission" date="2019-08" db="EMBL/GenBank/DDBJ databases">
        <title>Bacillus genomes from the desert of Cuatro Cienegas, Coahuila.</title>
        <authorList>
            <person name="Olmedo-Alvarez G."/>
        </authorList>
    </citation>
    <scope>NUCLEOTIDE SEQUENCE [LARGE SCALE GENOMIC DNA]</scope>
    <source>
        <strain evidence="8 9">CH446_14T</strain>
    </source>
</reference>
<evidence type="ECO:0000313" key="8">
    <source>
        <dbReference type="EMBL" id="TYS46811.1"/>
    </source>
</evidence>
<feature type="transmembrane region" description="Helical" evidence="7">
    <location>
        <begin position="339"/>
        <end position="366"/>
    </location>
</feature>
<evidence type="ECO:0000256" key="5">
    <source>
        <dbReference type="ARBA" id="ARBA00022989"/>
    </source>
</evidence>
<feature type="transmembrane region" description="Helical" evidence="7">
    <location>
        <begin position="70"/>
        <end position="88"/>
    </location>
</feature>
<evidence type="ECO:0000313" key="9">
    <source>
        <dbReference type="Proteomes" id="UP000322139"/>
    </source>
</evidence>
<keyword evidence="3" id="KW-1003">Cell membrane</keyword>
<organism evidence="8 9">
    <name type="scientific">Bacillus infantis</name>
    <dbReference type="NCBI Taxonomy" id="324767"/>
    <lineage>
        <taxon>Bacteria</taxon>
        <taxon>Bacillati</taxon>
        <taxon>Bacillota</taxon>
        <taxon>Bacilli</taxon>
        <taxon>Bacillales</taxon>
        <taxon>Bacillaceae</taxon>
        <taxon>Bacillus</taxon>
    </lineage>
</organism>
<dbReference type="PANTHER" id="PTHR43266:SF2">
    <property type="entry name" value="MAJOR FACILITATOR SUPERFAMILY (MFS) PROFILE DOMAIN-CONTAINING PROTEIN"/>
    <property type="match status" value="1"/>
</dbReference>
<sequence length="416" mass="44704">MNKRVSIIVIALGTQSLQSSIVFLTLAWYFTNITNSPLVFGSLMAFRYIPGILLTTLSGIAIDRMKKIPLGLWSSTWHLFSLLLLLVVGWLKIDPSGANYWIYAGVVIFIGISSAVLPPLERTLVPILCNPGELKSVNSVITVVTQVSNLLGTSTAGILLLTGGFTLSMIVAVILSFLSVLCYIVLLVKVKIPHTSNQNNSVMTAFKITVRDLKEQKWIFIAISSAVFTNMSFVMIMDVLLPTLFSDLKINGSAALGMCFTAIGAGTLIGAALTYKFKHINFNTSIFLYIGSALAAIMGSYFLDSIVFSLIAFGLFGLLAAPITIIFQTTLQEAIPVNILGSAMGVLSSGATVAQPIGVLLGGVLLLKLEGATVLTITCACSIIAVSIGWWRLRLQQMQSQDRSEPIIEKVNSPSA</sequence>
<evidence type="ECO:0000256" key="1">
    <source>
        <dbReference type="ARBA" id="ARBA00004651"/>
    </source>
</evidence>
<feature type="transmembrane region" description="Helical" evidence="7">
    <location>
        <begin position="167"/>
        <end position="188"/>
    </location>
</feature>
<dbReference type="Gene3D" id="1.20.1250.20">
    <property type="entry name" value="MFS general substrate transporter like domains"/>
    <property type="match status" value="1"/>
</dbReference>
<dbReference type="Proteomes" id="UP000322139">
    <property type="component" value="Unassembled WGS sequence"/>
</dbReference>
<dbReference type="InterPro" id="IPR036259">
    <property type="entry name" value="MFS_trans_sf"/>
</dbReference>
<evidence type="ECO:0000256" key="2">
    <source>
        <dbReference type="ARBA" id="ARBA00022448"/>
    </source>
</evidence>
<feature type="transmembrane region" description="Helical" evidence="7">
    <location>
        <begin position="309"/>
        <end position="327"/>
    </location>
</feature>
<keyword evidence="4 7" id="KW-0812">Transmembrane</keyword>
<gene>
    <name evidence="8" type="ORF">FZD51_15185</name>
</gene>
<feature type="transmembrane region" description="Helical" evidence="7">
    <location>
        <begin position="253"/>
        <end position="274"/>
    </location>
</feature>
<feature type="transmembrane region" description="Helical" evidence="7">
    <location>
        <begin position="286"/>
        <end position="303"/>
    </location>
</feature>
<keyword evidence="6 7" id="KW-0472">Membrane</keyword>
<feature type="transmembrane region" description="Helical" evidence="7">
    <location>
        <begin position="37"/>
        <end position="58"/>
    </location>
</feature>
<dbReference type="Pfam" id="PF07690">
    <property type="entry name" value="MFS_1"/>
    <property type="match status" value="1"/>
</dbReference>
<dbReference type="SUPFAM" id="SSF103473">
    <property type="entry name" value="MFS general substrate transporter"/>
    <property type="match status" value="1"/>
</dbReference>
<keyword evidence="5 7" id="KW-1133">Transmembrane helix</keyword>
<dbReference type="EMBL" id="VTER01000007">
    <property type="protein sequence ID" value="TYS46811.1"/>
    <property type="molecule type" value="Genomic_DNA"/>
</dbReference>
<dbReference type="InterPro" id="IPR011701">
    <property type="entry name" value="MFS"/>
</dbReference>
<comment type="subcellular location">
    <subcellularLocation>
        <location evidence="1">Cell membrane</location>
        <topology evidence="1">Multi-pass membrane protein</topology>
    </subcellularLocation>
</comment>
<dbReference type="RefSeq" id="WP_148975552.1">
    <property type="nucleotide sequence ID" value="NZ_VTER01000007.1"/>
</dbReference>
<dbReference type="GO" id="GO:0022857">
    <property type="term" value="F:transmembrane transporter activity"/>
    <property type="evidence" value="ECO:0007669"/>
    <property type="project" value="InterPro"/>
</dbReference>
<evidence type="ECO:0000256" key="3">
    <source>
        <dbReference type="ARBA" id="ARBA00022475"/>
    </source>
</evidence>
<feature type="transmembrane region" description="Helical" evidence="7">
    <location>
        <begin position="100"/>
        <end position="120"/>
    </location>
</feature>
<keyword evidence="2" id="KW-0813">Transport</keyword>
<evidence type="ECO:0000256" key="7">
    <source>
        <dbReference type="SAM" id="Phobius"/>
    </source>
</evidence>
<dbReference type="CDD" id="cd06173">
    <property type="entry name" value="MFS_MefA_like"/>
    <property type="match status" value="1"/>
</dbReference>
<dbReference type="AlphaFoldDB" id="A0A5D4R9A6"/>
<dbReference type="PANTHER" id="PTHR43266">
    <property type="entry name" value="MACROLIDE-EFFLUX PROTEIN"/>
    <property type="match status" value="1"/>
</dbReference>
<evidence type="ECO:0000256" key="4">
    <source>
        <dbReference type="ARBA" id="ARBA00022692"/>
    </source>
</evidence>
<feature type="transmembrane region" description="Helical" evidence="7">
    <location>
        <begin position="372"/>
        <end position="393"/>
    </location>
</feature>
<proteinExistence type="predicted"/>
<feature type="transmembrane region" description="Helical" evidence="7">
    <location>
        <begin position="140"/>
        <end position="161"/>
    </location>
</feature>
<protein>
    <submittedName>
        <fullName evidence="8">MFS transporter</fullName>
    </submittedName>
</protein>
<accession>A0A5D4R9A6</accession>
<feature type="transmembrane region" description="Helical" evidence="7">
    <location>
        <begin position="218"/>
        <end position="241"/>
    </location>
</feature>
<name>A0A5D4R9A6_9BACI</name>